<dbReference type="EMBL" id="MFJB01000056">
    <property type="protein sequence ID" value="OGF99594.1"/>
    <property type="molecule type" value="Genomic_DNA"/>
</dbReference>
<feature type="transmembrane region" description="Helical" evidence="2">
    <location>
        <begin position="264"/>
        <end position="282"/>
    </location>
</feature>
<evidence type="ECO:0000256" key="2">
    <source>
        <dbReference type="SAM" id="Phobius"/>
    </source>
</evidence>
<evidence type="ECO:0000313" key="3">
    <source>
        <dbReference type="EMBL" id="OGF99594.1"/>
    </source>
</evidence>
<sequence length="315" mass="34696">MKRGIIFLIIFTVGFLWLPGKAEGADVEVTCDSSYCMPANLPSSFEGEGVWYPGKSVIKTMKITNNSVSEQTLIIEDRNHQVINELDKAINFGVKEQGGSSLWSGTMDDFFNANEVVLSNIGANSFKEYELKFSLDQSVGSNYMDSSLSFDFVLGYQAPAPTATGAPEPSSSPTPTATPAPGTGAATSRFVIRNVINRQRIIVTLPPVLGVEVRDGSGSLQRGGDFWSLIQGASCRVWPYWYLLFALQLLLSMILAIRLRLTQLKMTVSGIGATGIIIYLLSQSFSCFPPMLAFWIILIVISLSFFYLKFRYRTV</sequence>
<feature type="transmembrane region" description="Helical" evidence="2">
    <location>
        <begin position="288"/>
        <end position="308"/>
    </location>
</feature>
<gene>
    <name evidence="3" type="ORF">A2153_05120</name>
</gene>
<feature type="region of interest" description="Disordered" evidence="1">
    <location>
        <begin position="162"/>
        <end position="184"/>
    </location>
</feature>
<evidence type="ECO:0000313" key="4">
    <source>
        <dbReference type="Proteomes" id="UP000177396"/>
    </source>
</evidence>
<comment type="caution">
    <text evidence="3">The sequence shown here is derived from an EMBL/GenBank/DDBJ whole genome shotgun (WGS) entry which is preliminary data.</text>
</comment>
<reference evidence="3 4" key="1">
    <citation type="journal article" date="2016" name="Nat. Commun.">
        <title>Thousands of microbial genomes shed light on interconnected biogeochemical processes in an aquifer system.</title>
        <authorList>
            <person name="Anantharaman K."/>
            <person name="Brown C.T."/>
            <person name="Hug L.A."/>
            <person name="Sharon I."/>
            <person name="Castelle C.J."/>
            <person name="Probst A.J."/>
            <person name="Thomas B.C."/>
            <person name="Singh A."/>
            <person name="Wilkins M.J."/>
            <person name="Karaoz U."/>
            <person name="Brodie E.L."/>
            <person name="Williams K.H."/>
            <person name="Hubbard S.S."/>
            <person name="Banfield J.F."/>
        </authorList>
    </citation>
    <scope>NUCLEOTIDE SEQUENCE [LARGE SCALE GENOMIC DNA]</scope>
</reference>
<name>A0A1F5YHG3_9BACT</name>
<keyword evidence="2" id="KW-0812">Transmembrane</keyword>
<accession>A0A1F5YHG3</accession>
<dbReference type="AlphaFoldDB" id="A0A1F5YHG3"/>
<evidence type="ECO:0000256" key="1">
    <source>
        <dbReference type="SAM" id="MobiDB-lite"/>
    </source>
</evidence>
<keyword evidence="2" id="KW-0472">Membrane</keyword>
<keyword evidence="2" id="KW-1133">Transmembrane helix</keyword>
<feature type="transmembrane region" description="Helical" evidence="2">
    <location>
        <begin position="238"/>
        <end position="257"/>
    </location>
</feature>
<protein>
    <submittedName>
        <fullName evidence="3">Uncharacterized protein</fullName>
    </submittedName>
</protein>
<dbReference type="Proteomes" id="UP000177396">
    <property type="component" value="Unassembled WGS sequence"/>
</dbReference>
<organism evidence="3 4">
    <name type="scientific">Candidatus Gottesmanbacteria bacterium RBG_16_38_7b</name>
    <dbReference type="NCBI Taxonomy" id="1798372"/>
    <lineage>
        <taxon>Bacteria</taxon>
        <taxon>Candidatus Gottesmaniibacteriota</taxon>
    </lineage>
</organism>
<proteinExistence type="predicted"/>